<feature type="non-terminal residue" evidence="3">
    <location>
        <position position="1"/>
    </location>
</feature>
<dbReference type="PANTHER" id="PTHR43520">
    <property type="entry name" value="ATP7, ISOFORM B"/>
    <property type="match status" value="1"/>
</dbReference>
<dbReference type="InterPro" id="IPR036412">
    <property type="entry name" value="HAD-like_sf"/>
</dbReference>
<sequence>IGAGTDVAIESAEIVLVKSNPLDIVKVVALSRATDTKMKQNLAWATGYNVLAIPAAAGVFIPWGIMLRPEYGAILMSISSLIVVANALALKKVKL</sequence>
<dbReference type="STRING" id="1618578.UV74_C0006G0015"/>
<dbReference type="Proteomes" id="UP000034090">
    <property type="component" value="Unassembled WGS sequence"/>
</dbReference>
<evidence type="ECO:0000256" key="2">
    <source>
        <dbReference type="SAM" id="Phobius"/>
    </source>
</evidence>
<name>A0A0G1GGW9_9BACT</name>
<dbReference type="SUPFAM" id="SSF56784">
    <property type="entry name" value="HAD-like"/>
    <property type="match status" value="1"/>
</dbReference>
<dbReference type="EMBL" id="LCFQ01000006">
    <property type="protein sequence ID" value="KKS98058.1"/>
    <property type="molecule type" value="Genomic_DNA"/>
</dbReference>
<evidence type="ECO:0000313" key="3">
    <source>
        <dbReference type="EMBL" id="KKS98058.1"/>
    </source>
</evidence>
<dbReference type="GO" id="GO:0043682">
    <property type="term" value="F:P-type divalent copper transporter activity"/>
    <property type="evidence" value="ECO:0007669"/>
    <property type="project" value="TreeGrafter"/>
</dbReference>
<organism evidence="3 4">
    <name type="scientific">Candidatus Woesebacteria bacterium GW2011_GWB1_43_14</name>
    <dbReference type="NCBI Taxonomy" id="1618578"/>
    <lineage>
        <taxon>Bacteria</taxon>
        <taxon>Candidatus Woeseibacteriota</taxon>
    </lineage>
</organism>
<dbReference type="InterPro" id="IPR023214">
    <property type="entry name" value="HAD_sf"/>
</dbReference>
<proteinExistence type="predicted"/>
<evidence type="ECO:0000313" key="4">
    <source>
        <dbReference type="Proteomes" id="UP000034090"/>
    </source>
</evidence>
<dbReference type="PATRIC" id="fig|1618578.3.peg.298"/>
<dbReference type="GO" id="GO:0055070">
    <property type="term" value="P:copper ion homeostasis"/>
    <property type="evidence" value="ECO:0007669"/>
    <property type="project" value="TreeGrafter"/>
</dbReference>
<dbReference type="Gene3D" id="3.40.50.1000">
    <property type="entry name" value="HAD superfamily/HAD-like"/>
    <property type="match status" value="1"/>
</dbReference>
<dbReference type="PANTHER" id="PTHR43520:SF8">
    <property type="entry name" value="P-TYPE CU(+) TRANSPORTER"/>
    <property type="match status" value="1"/>
</dbReference>
<accession>A0A0G1GGW9</accession>
<keyword evidence="1" id="KW-1278">Translocase</keyword>
<evidence type="ECO:0008006" key="5">
    <source>
        <dbReference type="Google" id="ProtNLM"/>
    </source>
</evidence>
<evidence type="ECO:0000256" key="1">
    <source>
        <dbReference type="ARBA" id="ARBA00022967"/>
    </source>
</evidence>
<comment type="caution">
    <text evidence="3">The sequence shown here is derived from an EMBL/GenBank/DDBJ whole genome shotgun (WGS) entry which is preliminary data.</text>
</comment>
<dbReference type="AlphaFoldDB" id="A0A0G1GGW9"/>
<dbReference type="GO" id="GO:0005507">
    <property type="term" value="F:copper ion binding"/>
    <property type="evidence" value="ECO:0007669"/>
    <property type="project" value="TreeGrafter"/>
</dbReference>
<keyword evidence="2" id="KW-0812">Transmembrane</keyword>
<protein>
    <recommendedName>
        <fullName evidence="5">Heavy metal translocating P-type ATPase</fullName>
    </recommendedName>
</protein>
<keyword evidence="2" id="KW-0472">Membrane</keyword>
<reference evidence="3 4" key="1">
    <citation type="journal article" date="2015" name="Nature">
        <title>rRNA introns, odd ribosomes, and small enigmatic genomes across a large radiation of phyla.</title>
        <authorList>
            <person name="Brown C.T."/>
            <person name="Hug L.A."/>
            <person name="Thomas B.C."/>
            <person name="Sharon I."/>
            <person name="Castelle C.J."/>
            <person name="Singh A."/>
            <person name="Wilkins M.J."/>
            <person name="Williams K.H."/>
            <person name="Banfield J.F."/>
        </authorList>
    </citation>
    <scope>NUCLEOTIDE SEQUENCE [LARGE SCALE GENOMIC DNA]</scope>
</reference>
<gene>
    <name evidence="3" type="ORF">UV74_C0006G0015</name>
</gene>
<keyword evidence="2" id="KW-1133">Transmembrane helix</keyword>
<dbReference type="GO" id="GO:0016020">
    <property type="term" value="C:membrane"/>
    <property type="evidence" value="ECO:0007669"/>
    <property type="project" value="TreeGrafter"/>
</dbReference>
<feature type="transmembrane region" description="Helical" evidence="2">
    <location>
        <begin position="42"/>
        <end position="65"/>
    </location>
</feature>
<feature type="transmembrane region" description="Helical" evidence="2">
    <location>
        <begin position="71"/>
        <end position="90"/>
    </location>
</feature>